<feature type="domain" description="Methyltransferase type 11" evidence="2">
    <location>
        <begin position="84"/>
        <end position="193"/>
    </location>
</feature>
<keyword evidence="3" id="KW-0808">Transferase</keyword>
<keyword evidence="1" id="KW-0472">Membrane</keyword>
<name>A0ABT0WEV5_9BACI</name>
<evidence type="ECO:0000313" key="4">
    <source>
        <dbReference type="Proteomes" id="UP001523262"/>
    </source>
</evidence>
<dbReference type="EMBL" id="JAMQCR010000002">
    <property type="protein sequence ID" value="MCM2534778.1"/>
    <property type="molecule type" value="Genomic_DNA"/>
</dbReference>
<feature type="transmembrane region" description="Helical" evidence="1">
    <location>
        <begin position="12"/>
        <end position="36"/>
    </location>
</feature>
<gene>
    <name evidence="3" type="ORF">NDK43_23595</name>
</gene>
<protein>
    <submittedName>
        <fullName evidence="3">Class I SAM-dependent methyltransferase</fullName>
    </submittedName>
</protein>
<dbReference type="InterPro" id="IPR029063">
    <property type="entry name" value="SAM-dependent_MTases_sf"/>
</dbReference>
<accession>A0ABT0WEV5</accession>
<dbReference type="Proteomes" id="UP001523262">
    <property type="component" value="Unassembled WGS sequence"/>
</dbReference>
<keyword evidence="1" id="KW-0812">Transmembrane</keyword>
<sequence length="251" mass="28321">MKKAKYGVDAPLVPLSYSICTIALFLLGIVMVSIGYKWAYNFFGYGFFCFVFLSIYMHTTLKGKYQIWNNILSELNLNQSSYFLDLGCGRGAIFYLIIKKLGKSVRGTGIDLWRKVDQSGNDLSIAEENAEIEGVNNQVELITGDIRKLPFKDNSFDFVTSNLAIHNIKLKSDREKALKEAYRVLKSGGKLIIADISKVKEYKNIVEDLGMVNVTLKNAGWQGWWSGPWVSTYILIATKSNIEVKAKSINR</sequence>
<dbReference type="Pfam" id="PF08241">
    <property type="entry name" value="Methyltransf_11"/>
    <property type="match status" value="1"/>
</dbReference>
<comment type="caution">
    <text evidence="3">The sequence shown here is derived from an EMBL/GenBank/DDBJ whole genome shotgun (WGS) entry which is preliminary data.</text>
</comment>
<evidence type="ECO:0000259" key="2">
    <source>
        <dbReference type="Pfam" id="PF08241"/>
    </source>
</evidence>
<dbReference type="PANTHER" id="PTHR45277:SF1">
    <property type="entry name" value="EXPRESSED PROTEIN"/>
    <property type="match status" value="1"/>
</dbReference>
<dbReference type="GO" id="GO:0032259">
    <property type="term" value="P:methylation"/>
    <property type="evidence" value="ECO:0007669"/>
    <property type="project" value="UniProtKB-KW"/>
</dbReference>
<dbReference type="PANTHER" id="PTHR45277">
    <property type="entry name" value="EXPRESSED PROTEIN"/>
    <property type="match status" value="1"/>
</dbReference>
<dbReference type="CDD" id="cd02440">
    <property type="entry name" value="AdoMet_MTases"/>
    <property type="match status" value="1"/>
</dbReference>
<organism evidence="3 4">
    <name type="scientific">Neobacillus pocheonensis</name>
    <dbReference type="NCBI Taxonomy" id="363869"/>
    <lineage>
        <taxon>Bacteria</taxon>
        <taxon>Bacillati</taxon>
        <taxon>Bacillota</taxon>
        <taxon>Bacilli</taxon>
        <taxon>Bacillales</taxon>
        <taxon>Bacillaceae</taxon>
        <taxon>Neobacillus</taxon>
    </lineage>
</organism>
<keyword evidence="3" id="KW-0489">Methyltransferase</keyword>
<dbReference type="SUPFAM" id="SSF53335">
    <property type="entry name" value="S-adenosyl-L-methionine-dependent methyltransferases"/>
    <property type="match status" value="1"/>
</dbReference>
<feature type="transmembrane region" description="Helical" evidence="1">
    <location>
        <begin position="42"/>
        <end position="61"/>
    </location>
</feature>
<keyword evidence="4" id="KW-1185">Reference proteome</keyword>
<dbReference type="GO" id="GO:0008168">
    <property type="term" value="F:methyltransferase activity"/>
    <property type="evidence" value="ECO:0007669"/>
    <property type="project" value="UniProtKB-KW"/>
</dbReference>
<proteinExistence type="predicted"/>
<reference evidence="3 4" key="1">
    <citation type="submission" date="2022-06" db="EMBL/GenBank/DDBJ databases">
        <authorList>
            <person name="Jeon C.O."/>
        </authorList>
    </citation>
    <scope>NUCLEOTIDE SEQUENCE [LARGE SCALE GENOMIC DNA]</scope>
    <source>
        <strain evidence="3 4">KCTC 13943</strain>
    </source>
</reference>
<keyword evidence="1" id="KW-1133">Transmembrane helix</keyword>
<evidence type="ECO:0000313" key="3">
    <source>
        <dbReference type="EMBL" id="MCM2534778.1"/>
    </source>
</evidence>
<dbReference type="InterPro" id="IPR013216">
    <property type="entry name" value="Methyltransf_11"/>
</dbReference>
<evidence type="ECO:0000256" key="1">
    <source>
        <dbReference type="SAM" id="Phobius"/>
    </source>
</evidence>
<dbReference type="Gene3D" id="3.40.50.150">
    <property type="entry name" value="Vaccinia Virus protein VP39"/>
    <property type="match status" value="1"/>
</dbReference>